<name>A0A4P7N7K3_PYROR</name>
<feature type="compositionally biased region" description="Basic and acidic residues" evidence="1">
    <location>
        <begin position="8"/>
        <end position="44"/>
    </location>
</feature>
<protein>
    <recommendedName>
        <fullName evidence="4">Protein kinase domain-containing protein</fullName>
    </recommendedName>
</protein>
<evidence type="ECO:0000313" key="3">
    <source>
        <dbReference type="Proteomes" id="UP000294847"/>
    </source>
</evidence>
<dbReference type="PANTHER" id="PTHR37171">
    <property type="entry name" value="SERINE/THREONINE-PROTEIN KINASE YRZF-RELATED"/>
    <property type="match status" value="1"/>
</dbReference>
<dbReference type="Gene3D" id="1.10.510.10">
    <property type="entry name" value="Transferase(Phosphotransferase) domain 1"/>
    <property type="match status" value="1"/>
</dbReference>
<organism evidence="2 3">
    <name type="scientific">Pyricularia oryzae</name>
    <name type="common">Rice blast fungus</name>
    <name type="synonym">Magnaporthe oryzae</name>
    <dbReference type="NCBI Taxonomy" id="318829"/>
    <lineage>
        <taxon>Eukaryota</taxon>
        <taxon>Fungi</taxon>
        <taxon>Dikarya</taxon>
        <taxon>Ascomycota</taxon>
        <taxon>Pezizomycotina</taxon>
        <taxon>Sordariomycetes</taxon>
        <taxon>Sordariomycetidae</taxon>
        <taxon>Magnaporthales</taxon>
        <taxon>Pyriculariaceae</taxon>
        <taxon>Pyricularia</taxon>
    </lineage>
</organism>
<evidence type="ECO:0000313" key="2">
    <source>
        <dbReference type="EMBL" id="QBZ58433.1"/>
    </source>
</evidence>
<dbReference type="InterPro" id="IPR011009">
    <property type="entry name" value="Kinase-like_dom_sf"/>
</dbReference>
<sequence length="1357" mass="153110">MDGSTSVEELRRQLREAEQRAEREQQRAEEAEKERQRERQRADASEQQTQPTTINEYIAALHDLVFSRFEIEQDRKLTSKGSITNPRNKWCPTRIQPWSDFIQQQRIIFGTIYDTFPADSRVFENRAFLTGLGKRISGRRISDEKTLESFLHISVEDPVRAIIDQLREVEEVRNAFDLGNGIIFENHAHAISDVADEVVYRDTPSTPPATPNHSLDLNRLRPDQICVYRSDNAGFERRTMIYISEYKPPHKLTAPHLRLGLRPMNIYTEVVNRKTIPTSVDLDARFQYHAERLTAAAITQTYHYMIEGGLEYGLLTTGEAIVFLKIDWSEPETLFYHLAKPNAEVLAHPSHFHLCTAVDFETTLRSIPENERYAPNSSPGYQPETYESVDRFPYLLRKRRPRQVGDEPNKEGVHREPGESSDDESARGLPDTPSPAERRMRQEVRGGRGTRRSERILAQRPRGGGGGGSNEQDRPYCTQRCLLGLVQGGFLDVKCPNVALHRQPKSDSNRHYGLSRACVRHPINHAHFLSLFLKQLKWTLDDGITPLGQGGARGVLFKIWLIEYGYTFVGKGTIQAFVKDLEHEAAVYKRLHPIQGIYVPVFLGVVDLRSMNRIYYYDHRVYVIHITLLSWGGCDLDVTEIVGSRERELEDRAMQSLQAIHQLGVAHKDVRGANMLFNAETSGVMMIDFERLPVQRAPFDLLQIPVYLILFDANKSPSMTEMDEEIKKLREQLEEAKRRTEDAEKRVQEEQRRREGAEEAARASQPLAIEPYLDACHSLSLAIQVLTDRSLTTQGDTTDPTGRVYPSRISKWDEFAAKQEEIWNLLSDPSFTSRPTFPSRHQVDYVRSSISPISSEHGLRHFERDTVENAVQKLVDAVSENELLRQRLGLHGTVTFESHTNLGAADESLSEPLDQMAVSGPSVAGKGNRADQFCIYRTTNGANIPTMAIEYKAPHKLSQDEVVTGLASAIEPKRDVIGQDCEGFVLASKALAAAVVTQLFSYMIGKGIKHGYVCTGQTFVFLHIPDNPATVLYHVCVPNLDVFDDDENRLHRTAVAQVFAFVLQAVRTAPPPQSWYDAAATLETWAVEYEDVLAKIPSSVRKDKERASHYIPRRWQGFKRSPIRTRAFCRQLPTQPLSDEDEDDDDFMHSPTPKRSSNSHRNGTPGSGGRSEGRGGLRAGFVGSLFKVRLSMRGYTLVAKGVETANLEFLKHEEKVYNRLSKIQGRHVPVCLGLMSLVLPQYCDGGVYKHFLLLSWAGKPLSSSDGPIDKFVGTASISKAITAIHRLGVLHGDAEARNILVDGQRPMVVDFERATIPLGSISANAKLKRKHGPSQKRGNDAFAKEFAAIQNVFRGRQ</sequence>
<feature type="compositionally biased region" description="Polar residues" evidence="1">
    <location>
        <begin position="1153"/>
        <end position="1162"/>
    </location>
</feature>
<reference evidence="2 3" key="1">
    <citation type="journal article" date="2019" name="Mol. Biol. Evol.">
        <title>Blast fungal genomes show frequent chromosomal changes, gene gains and losses, and effector gene turnover.</title>
        <authorList>
            <person name="Gomez Luciano L.B."/>
            <person name="Jason Tsai I."/>
            <person name="Chuma I."/>
            <person name="Tosa Y."/>
            <person name="Chen Y.H."/>
            <person name="Li J.Y."/>
            <person name="Li M.Y."/>
            <person name="Jade Lu M.Y."/>
            <person name="Nakayashiki H."/>
            <person name="Li W.H."/>
        </authorList>
    </citation>
    <scope>NUCLEOTIDE SEQUENCE [LARGE SCALE GENOMIC DNA]</scope>
    <source>
        <strain evidence="2">MZ5-1-6</strain>
    </source>
</reference>
<proteinExistence type="predicted"/>
<feature type="region of interest" description="Disordered" evidence="1">
    <location>
        <begin position="1"/>
        <end position="52"/>
    </location>
</feature>
<feature type="region of interest" description="Disordered" evidence="1">
    <location>
        <begin position="397"/>
        <end position="473"/>
    </location>
</feature>
<accession>A0A4P7N7K3</accession>
<feature type="compositionally biased region" description="Gly residues" evidence="1">
    <location>
        <begin position="1165"/>
        <end position="1175"/>
    </location>
</feature>
<evidence type="ECO:0008006" key="4">
    <source>
        <dbReference type="Google" id="ProtNLM"/>
    </source>
</evidence>
<gene>
    <name evidence="2" type="ORF">PoMZ_03385</name>
</gene>
<feature type="region of interest" description="Disordered" evidence="1">
    <location>
        <begin position="737"/>
        <end position="763"/>
    </location>
</feature>
<dbReference type="InterPro" id="IPR052396">
    <property type="entry name" value="Meiotic_Drive_Suppr_Kinase"/>
</dbReference>
<feature type="region of interest" description="Disordered" evidence="1">
    <location>
        <begin position="1133"/>
        <end position="1175"/>
    </location>
</feature>
<dbReference type="Proteomes" id="UP000294847">
    <property type="component" value="Chromosome 3"/>
</dbReference>
<dbReference type="EMBL" id="CP034206">
    <property type="protein sequence ID" value="QBZ58433.1"/>
    <property type="molecule type" value="Genomic_DNA"/>
</dbReference>
<feature type="compositionally biased region" description="Basic and acidic residues" evidence="1">
    <location>
        <begin position="737"/>
        <end position="761"/>
    </location>
</feature>
<feature type="compositionally biased region" description="Basic and acidic residues" evidence="1">
    <location>
        <begin position="436"/>
        <end position="457"/>
    </location>
</feature>
<feature type="compositionally biased region" description="Basic and acidic residues" evidence="1">
    <location>
        <begin position="403"/>
        <end position="418"/>
    </location>
</feature>
<dbReference type="SUPFAM" id="SSF56112">
    <property type="entry name" value="Protein kinase-like (PK-like)"/>
    <property type="match status" value="2"/>
</dbReference>
<dbReference type="PANTHER" id="PTHR37171:SF1">
    <property type="entry name" value="SERINE_THREONINE-PROTEIN KINASE YRZF-RELATED"/>
    <property type="match status" value="1"/>
</dbReference>
<evidence type="ECO:0000256" key="1">
    <source>
        <dbReference type="SAM" id="MobiDB-lite"/>
    </source>
</evidence>